<dbReference type="AlphaFoldDB" id="A0A0J8B982"/>
<organism evidence="4 5">
    <name type="scientific">Beta vulgaris subsp. vulgaris</name>
    <name type="common">Beet</name>
    <dbReference type="NCBI Taxonomy" id="3555"/>
    <lineage>
        <taxon>Eukaryota</taxon>
        <taxon>Viridiplantae</taxon>
        <taxon>Streptophyta</taxon>
        <taxon>Embryophyta</taxon>
        <taxon>Tracheophyta</taxon>
        <taxon>Spermatophyta</taxon>
        <taxon>Magnoliopsida</taxon>
        <taxon>eudicotyledons</taxon>
        <taxon>Gunneridae</taxon>
        <taxon>Pentapetalae</taxon>
        <taxon>Caryophyllales</taxon>
        <taxon>Chenopodiaceae</taxon>
        <taxon>Betoideae</taxon>
        <taxon>Beta</taxon>
    </lineage>
</organism>
<reference evidence="4 5" key="1">
    <citation type="journal article" date="2014" name="Nature">
        <title>The genome of the recently domesticated crop plant sugar beet (Beta vulgaris).</title>
        <authorList>
            <person name="Dohm J.C."/>
            <person name="Minoche A.E."/>
            <person name="Holtgrawe D."/>
            <person name="Capella-Gutierrez S."/>
            <person name="Zakrzewski F."/>
            <person name="Tafer H."/>
            <person name="Rupp O."/>
            <person name="Sorensen T.R."/>
            <person name="Stracke R."/>
            <person name="Reinhardt R."/>
            <person name="Goesmann A."/>
            <person name="Kraft T."/>
            <person name="Schulz B."/>
            <person name="Stadler P.F."/>
            <person name="Schmidt T."/>
            <person name="Gabaldon T."/>
            <person name="Lehrach H."/>
            <person name="Weisshaar B."/>
            <person name="Himmelbauer H."/>
        </authorList>
    </citation>
    <scope>NUCLEOTIDE SEQUENCE [LARGE SCALE GENOMIC DNA]</scope>
    <source>
        <tissue evidence="4">Taproot</tissue>
    </source>
</reference>
<dbReference type="Proteomes" id="UP000035740">
    <property type="component" value="Unassembled WGS sequence"/>
</dbReference>
<name>A0A0J8B982_BETVV</name>
<gene>
    <name evidence="4" type="ORF">BVRB_8g202200</name>
</gene>
<dbReference type="EMBL" id="KQ090375">
    <property type="protein sequence ID" value="KMS96528.1"/>
    <property type="molecule type" value="Genomic_DNA"/>
</dbReference>
<evidence type="ECO:0000256" key="2">
    <source>
        <dbReference type="SAM" id="MobiDB-lite"/>
    </source>
</evidence>
<feature type="transmembrane region" description="Helical" evidence="3">
    <location>
        <begin position="227"/>
        <end position="248"/>
    </location>
</feature>
<evidence type="ECO:0000256" key="1">
    <source>
        <dbReference type="SAM" id="Coils"/>
    </source>
</evidence>
<dbReference type="Gramene" id="KMS96528">
    <property type="protein sequence ID" value="KMS96528"/>
    <property type="gene ID" value="BVRB_8g202200"/>
</dbReference>
<protein>
    <submittedName>
        <fullName evidence="4">Uncharacterized protein</fullName>
    </submittedName>
</protein>
<feature type="region of interest" description="Disordered" evidence="2">
    <location>
        <begin position="330"/>
        <end position="350"/>
    </location>
</feature>
<evidence type="ECO:0000256" key="3">
    <source>
        <dbReference type="SAM" id="Phobius"/>
    </source>
</evidence>
<keyword evidence="1" id="KW-0175">Coiled coil</keyword>
<sequence>MNRELRSKFLHDLSTPERANLTTQLLTARMSGDNQTLKELRHKILARRTLKHPPPDAVPGLDVEPLREHAWLESLADAGVVTDASVFDRLARESVPSHPPFVVDLGSDSDSITSMETDATPSTFGRDQASRPNKIAIGESFWLVVPDDGQGQNDRLSEDEWPKRLAGSLLLAHGPGQLSSPAAFYQPYSKMEDVPSYDLSEAEQEAFDYFESEEAAVEGARPRRESLALGFLMPSTFLAMILCPLFFYAGLTQKVCNMTLGPTRSFGIFHFSFLASLLFADIIITLLNFFLGEVSLDLEELGLDEQLRPMSKTPEEPVFDYDTVHGLTGGPRGADRNAGRGAHTAGRTARRAERIQVWDPDRGEHIPSRSTVQVPINRGSAGNSALELITQYIEYQRVAKNAHVVIKGLEAVRDGALSQVTQLRADLKTEKTAKAEADKELAELRLKAKELEDVKTKNQDFELALKTARDEMTAILEDAKAEVGRTALADFKKSEEFIGLLGERYDGGWVAAKRCVCHSHPDF</sequence>
<feature type="coiled-coil region" evidence="1">
    <location>
        <begin position="420"/>
        <end position="471"/>
    </location>
</feature>
<keyword evidence="3" id="KW-0472">Membrane</keyword>
<keyword evidence="5" id="KW-1185">Reference proteome</keyword>
<proteinExistence type="predicted"/>
<keyword evidence="3" id="KW-0812">Transmembrane</keyword>
<dbReference type="OrthoDB" id="1829451at2759"/>
<evidence type="ECO:0000313" key="4">
    <source>
        <dbReference type="EMBL" id="KMS96528.1"/>
    </source>
</evidence>
<feature type="transmembrane region" description="Helical" evidence="3">
    <location>
        <begin position="268"/>
        <end position="291"/>
    </location>
</feature>
<evidence type="ECO:0000313" key="5">
    <source>
        <dbReference type="Proteomes" id="UP000035740"/>
    </source>
</evidence>
<keyword evidence="3" id="KW-1133">Transmembrane helix</keyword>
<accession>A0A0J8B982</accession>